<dbReference type="Proteomes" id="UP001144396">
    <property type="component" value="Unassembled WGS sequence"/>
</dbReference>
<evidence type="ECO:0000256" key="1">
    <source>
        <dbReference type="SAM" id="MobiDB-lite"/>
    </source>
</evidence>
<feature type="domain" description="Amine oxidase" evidence="3">
    <location>
        <begin position="322"/>
        <end position="472"/>
    </location>
</feature>
<dbReference type="SUPFAM" id="SSF54373">
    <property type="entry name" value="FAD-linked reductases, C-terminal domain"/>
    <property type="match status" value="1"/>
</dbReference>
<comment type="caution">
    <text evidence="4">The sequence shown here is derived from an EMBL/GenBank/DDBJ whole genome shotgun (WGS) entry which is preliminary data.</text>
</comment>
<accession>A0A9W6CZU4</accession>
<name>A0A9W6CZU4_9MICO</name>
<evidence type="ECO:0000256" key="2">
    <source>
        <dbReference type="SAM" id="SignalP"/>
    </source>
</evidence>
<keyword evidence="2" id="KW-0732">Signal</keyword>
<organism evidence="4 5">
    <name type="scientific">Agromyces rhizosphaerae</name>
    <dbReference type="NCBI Taxonomy" id="88374"/>
    <lineage>
        <taxon>Bacteria</taxon>
        <taxon>Bacillati</taxon>
        <taxon>Actinomycetota</taxon>
        <taxon>Actinomycetes</taxon>
        <taxon>Micrococcales</taxon>
        <taxon>Microbacteriaceae</taxon>
        <taxon>Agromyces</taxon>
    </lineage>
</organism>
<feature type="compositionally biased region" description="Pro residues" evidence="1">
    <location>
        <begin position="26"/>
        <end position="52"/>
    </location>
</feature>
<dbReference type="GO" id="GO:0016491">
    <property type="term" value="F:oxidoreductase activity"/>
    <property type="evidence" value="ECO:0007669"/>
    <property type="project" value="InterPro"/>
</dbReference>
<sequence length="475" mass="48977">MRRRTFLVGSAAGLVAVLAGCVPEPPAPTASPTPTTPAPTPTGTPIASPVPAPAAMRRSAWGSDPFARGAFSYQAVGSTPQHRRDLAVPLGDRVFLAGEATSTAYPGTVRGAAEQGARVAAEVADLAAPGERIAIVGAGLAGVTAARALTDAGYTVVVLEARDRIGGRIDTVEDDAWPLPVELGAGFVPADAVGLQARLARAGATTAQFVTTPWVHTPSGETVAASDAGADAVAAAREWAMAQPHDVTLANALLRSGAIDRLSEEPDETGVSGADWLAYELDTVLGVRTGADARQLSARDGGLDPEEPVVQERVETPYVQFLRDEAADLGVLLGGAVLSIDHSGDLVSLRLESGESFAADRAIVTVPLGVLRANLIAFTPSLPLRHARAISVLGNGRLDQVWLRFDEPFLPAGPPVRTVVGADDDPFAGWLDLSPSPEQPVLVGLLAAERADALAEASDDEVIALARTSLEPFAG</sequence>
<dbReference type="RefSeq" id="WP_281885434.1">
    <property type="nucleotide sequence ID" value="NZ_BSDP01000001.1"/>
</dbReference>
<proteinExistence type="predicted"/>
<feature type="signal peptide" evidence="2">
    <location>
        <begin position="1"/>
        <end position="19"/>
    </location>
</feature>
<dbReference type="EMBL" id="BSDP01000001">
    <property type="protein sequence ID" value="GLI28237.1"/>
    <property type="molecule type" value="Genomic_DNA"/>
</dbReference>
<dbReference type="InterPro" id="IPR036188">
    <property type="entry name" value="FAD/NAD-bd_sf"/>
</dbReference>
<reference evidence="4" key="1">
    <citation type="submission" date="2022-12" db="EMBL/GenBank/DDBJ databases">
        <title>Reference genome sequencing for broad-spectrum identification of bacterial and archaeal isolates by mass spectrometry.</title>
        <authorList>
            <person name="Sekiguchi Y."/>
            <person name="Tourlousse D.M."/>
        </authorList>
    </citation>
    <scope>NUCLEOTIDE SEQUENCE</scope>
    <source>
        <strain evidence="4">14</strain>
    </source>
</reference>
<dbReference type="PANTHER" id="PTHR10742">
    <property type="entry name" value="FLAVIN MONOAMINE OXIDASE"/>
    <property type="match status" value="1"/>
</dbReference>
<protein>
    <recommendedName>
        <fullName evidence="3">Amine oxidase domain-containing protein</fullName>
    </recommendedName>
</protein>
<dbReference type="PROSITE" id="PS51257">
    <property type="entry name" value="PROKAR_LIPOPROTEIN"/>
    <property type="match status" value="1"/>
</dbReference>
<evidence type="ECO:0000259" key="3">
    <source>
        <dbReference type="Pfam" id="PF01593"/>
    </source>
</evidence>
<dbReference type="Gene3D" id="3.50.50.60">
    <property type="entry name" value="FAD/NAD(P)-binding domain"/>
    <property type="match status" value="2"/>
</dbReference>
<dbReference type="InterPro" id="IPR050281">
    <property type="entry name" value="Flavin_monoamine_oxidase"/>
</dbReference>
<dbReference type="SUPFAM" id="SSF51905">
    <property type="entry name" value="FAD/NAD(P)-binding domain"/>
    <property type="match status" value="2"/>
</dbReference>
<feature type="chain" id="PRO_5040798371" description="Amine oxidase domain-containing protein" evidence="2">
    <location>
        <begin position="20"/>
        <end position="475"/>
    </location>
</feature>
<feature type="region of interest" description="Disordered" evidence="1">
    <location>
        <begin position="26"/>
        <end position="56"/>
    </location>
</feature>
<dbReference type="Pfam" id="PF01593">
    <property type="entry name" value="Amino_oxidase"/>
    <property type="match status" value="3"/>
</dbReference>
<gene>
    <name evidence="4" type="ORF">ARHIZOSPH14_24790</name>
</gene>
<dbReference type="PANTHER" id="PTHR10742:SF410">
    <property type="entry name" value="LYSINE-SPECIFIC HISTONE DEMETHYLASE 2"/>
    <property type="match status" value="1"/>
</dbReference>
<evidence type="ECO:0000313" key="5">
    <source>
        <dbReference type="Proteomes" id="UP001144396"/>
    </source>
</evidence>
<feature type="domain" description="Amine oxidase" evidence="3">
    <location>
        <begin position="50"/>
        <end position="123"/>
    </location>
</feature>
<evidence type="ECO:0000313" key="4">
    <source>
        <dbReference type="EMBL" id="GLI28237.1"/>
    </source>
</evidence>
<dbReference type="AlphaFoldDB" id="A0A9W6CZU4"/>
<feature type="domain" description="Amine oxidase" evidence="3">
    <location>
        <begin position="140"/>
        <end position="209"/>
    </location>
</feature>
<dbReference type="InterPro" id="IPR002937">
    <property type="entry name" value="Amino_oxidase"/>
</dbReference>
<keyword evidence="5" id="KW-1185">Reference proteome</keyword>